<dbReference type="Proteomes" id="UP001617689">
    <property type="component" value="Unassembled WGS sequence"/>
</dbReference>
<name>A0ABW8G7D1_9GAMM</name>
<protein>
    <submittedName>
        <fullName evidence="1">DUF2635 domain-containing protein</fullName>
    </submittedName>
</protein>
<evidence type="ECO:0000313" key="1">
    <source>
        <dbReference type="EMBL" id="MFJ5428576.1"/>
    </source>
</evidence>
<sequence>MKIKVKAAVGVRVPREDNPRRYIETGVAEVDDSAYYLRRIADGDLLIVSEKTVTKAVKAEVSDGKS</sequence>
<evidence type="ECO:0000313" key="2">
    <source>
        <dbReference type="Proteomes" id="UP001617689"/>
    </source>
</evidence>
<gene>
    <name evidence="1" type="ORF">ACIPUP_05380</name>
</gene>
<accession>A0ABW8G7D1</accession>
<dbReference type="Pfam" id="PF10948">
    <property type="entry name" value="DUF2635"/>
    <property type="match status" value="1"/>
</dbReference>
<reference evidence="1 2" key="1">
    <citation type="submission" date="2024-10" db="EMBL/GenBank/DDBJ databases">
        <authorList>
            <person name="Lu C.-H."/>
        </authorList>
    </citation>
    <scope>NUCLEOTIDE SEQUENCE [LARGE SCALE GENOMIC DNA]</scope>
    <source>
        <strain evidence="1 2">22ZTDG03-2</strain>
    </source>
</reference>
<comment type="caution">
    <text evidence="1">The sequence shown here is derived from an EMBL/GenBank/DDBJ whole genome shotgun (WGS) entry which is preliminary data.</text>
</comment>
<organism evidence="1 2">
    <name type="scientific">Pectobacterium actinidiae</name>
    <dbReference type="NCBI Taxonomy" id="1507808"/>
    <lineage>
        <taxon>Bacteria</taxon>
        <taxon>Pseudomonadati</taxon>
        <taxon>Pseudomonadota</taxon>
        <taxon>Gammaproteobacteria</taxon>
        <taxon>Enterobacterales</taxon>
        <taxon>Pectobacteriaceae</taxon>
        <taxon>Pectobacterium</taxon>
    </lineage>
</organism>
<keyword evidence="2" id="KW-1185">Reference proteome</keyword>
<dbReference type="RefSeq" id="WP_400394691.1">
    <property type="nucleotide sequence ID" value="NZ_JBIXLL010000002.1"/>
</dbReference>
<dbReference type="InterPro" id="IPR024400">
    <property type="entry name" value="DUF2635"/>
</dbReference>
<dbReference type="EMBL" id="JBIXLL010000002">
    <property type="protein sequence ID" value="MFJ5428576.1"/>
    <property type="molecule type" value="Genomic_DNA"/>
</dbReference>
<proteinExistence type="predicted"/>